<dbReference type="EMBL" id="ABWP01000059">
    <property type="protein sequence ID" value="EEA84936.1"/>
    <property type="molecule type" value="Genomic_DNA"/>
</dbReference>
<name>B6FZW3_PEPHT</name>
<dbReference type="HOGENOM" id="CLU_2615777_0_0_9"/>
<comment type="caution">
    <text evidence="2">The sequence shown here is derived from an EMBL/GenBank/DDBJ whole genome shotgun (WGS) entry which is preliminary data.</text>
</comment>
<dbReference type="AlphaFoldDB" id="B6FZW3"/>
<gene>
    <name evidence="2" type="ORF">CLOHIR_01417</name>
</gene>
<sequence length="78" mass="9346">MDYASFREKEKRIDSKLCKAMSSITQTAFIRDSEKRLNAMDNKIEDLKEAHLEMRKLINELYMEAEEFERRVIENARS</sequence>
<evidence type="ECO:0000313" key="3">
    <source>
        <dbReference type="Proteomes" id="UP000003178"/>
    </source>
</evidence>
<feature type="coiled-coil region" evidence="1">
    <location>
        <begin position="30"/>
        <end position="64"/>
    </location>
</feature>
<reference evidence="2 3" key="1">
    <citation type="submission" date="2008-09" db="EMBL/GenBank/DDBJ databases">
        <authorList>
            <person name="Fulton L."/>
            <person name="Clifton S."/>
            <person name="Fulton B."/>
            <person name="Xu J."/>
            <person name="Minx P."/>
            <person name="Pepin K.H."/>
            <person name="Johnson M."/>
            <person name="Thiruvilangam P."/>
            <person name="Bhonagiri V."/>
            <person name="Nash W.E."/>
            <person name="Mardis E.R."/>
            <person name="Wilson R.K."/>
        </authorList>
    </citation>
    <scope>NUCLEOTIDE SEQUENCE [LARGE SCALE GENOMIC DNA]</scope>
    <source>
        <strain evidence="2 3">DSM 13275</strain>
    </source>
</reference>
<reference evidence="2 3" key="2">
    <citation type="submission" date="2008-10" db="EMBL/GenBank/DDBJ databases">
        <title>Draft genome sequence of Clostridium hiranonis (DSM 13275).</title>
        <authorList>
            <person name="Sudarsanam P."/>
            <person name="Ley R."/>
            <person name="Guruge J."/>
            <person name="Turnbaugh P.J."/>
            <person name="Mahowald M."/>
            <person name="Liep D."/>
            <person name="Gordon J."/>
        </authorList>
    </citation>
    <scope>NUCLEOTIDE SEQUENCE [LARGE SCALE GENOMIC DNA]</scope>
    <source>
        <strain evidence="2 3">DSM 13275</strain>
    </source>
</reference>
<keyword evidence="1" id="KW-0175">Coiled coil</keyword>
<protein>
    <submittedName>
        <fullName evidence="2">Uncharacterized protein</fullName>
    </submittedName>
</protein>
<dbReference type="Proteomes" id="UP000003178">
    <property type="component" value="Unassembled WGS sequence"/>
</dbReference>
<proteinExistence type="predicted"/>
<dbReference type="STRING" id="500633.CLOHIR_01417"/>
<evidence type="ECO:0000256" key="1">
    <source>
        <dbReference type="SAM" id="Coils"/>
    </source>
</evidence>
<dbReference type="RefSeq" id="WP_006440338.1">
    <property type="nucleotide sequence ID" value="NZ_DS995356.1"/>
</dbReference>
<accession>B6FZW3</accession>
<evidence type="ECO:0000313" key="2">
    <source>
        <dbReference type="EMBL" id="EEA84936.1"/>
    </source>
</evidence>
<keyword evidence="3" id="KW-1185">Reference proteome</keyword>
<organism evidence="2 3">
    <name type="scientific">Peptacetobacter hiranonis (strain DSM 13275 / JCM 10541 / KCTC 15199 / TO-931)</name>
    <name type="common">Clostridium hiranonis</name>
    <dbReference type="NCBI Taxonomy" id="500633"/>
    <lineage>
        <taxon>Bacteria</taxon>
        <taxon>Bacillati</taxon>
        <taxon>Bacillota</taxon>
        <taxon>Clostridia</taxon>
        <taxon>Peptostreptococcales</taxon>
        <taxon>Peptostreptococcaceae</taxon>
        <taxon>Peptacetobacter</taxon>
    </lineage>
</organism>